<dbReference type="Pfam" id="PF07679">
    <property type="entry name" value="I-set"/>
    <property type="match status" value="1"/>
</dbReference>
<keyword evidence="2" id="KW-0677">Repeat</keyword>
<feature type="region of interest" description="Disordered" evidence="5">
    <location>
        <begin position="519"/>
        <end position="539"/>
    </location>
</feature>
<dbReference type="Pfam" id="PF13927">
    <property type="entry name" value="Ig_3"/>
    <property type="match status" value="1"/>
</dbReference>
<dbReference type="InterPro" id="IPR036116">
    <property type="entry name" value="FN3_sf"/>
</dbReference>
<evidence type="ECO:0008006" key="11">
    <source>
        <dbReference type="Google" id="ProtNLM"/>
    </source>
</evidence>
<dbReference type="Ensembl" id="ENSAOCT00000080911.1">
    <property type="protein sequence ID" value="ENSAOCP00000061171.1"/>
    <property type="gene ID" value="ENSAOCG00000009515.2"/>
</dbReference>
<dbReference type="PANTHER" id="PTHR44427:SF5">
    <property type="entry name" value="V-SET AND IMMUNOGLOBULIN DOMAIN-CONTAINING PROTEIN 10-LIKE"/>
    <property type="match status" value="1"/>
</dbReference>
<evidence type="ECO:0000256" key="6">
    <source>
        <dbReference type="SAM" id="SignalP"/>
    </source>
</evidence>
<gene>
    <name evidence="9" type="primary">VSIG10L</name>
</gene>
<dbReference type="InterPro" id="IPR007110">
    <property type="entry name" value="Ig-like_dom"/>
</dbReference>
<feature type="compositionally biased region" description="Polar residues" evidence="5">
    <location>
        <begin position="525"/>
        <end position="535"/>
    </location>
</feature>
<dbReference type="SMART" id="SM00409">
    <property type="entry name" value="IG"/>
    <property type="match status" value="3"/>
</dbReference>
<dbReference type="CDD" id="cd00063">
    <property type="entry name" value="FN3"/>
    <property type="match status" value="1"/>
</dbReference>
<dbReference type="InterPro" id="IPR003598">
    <property type="entry name" value="Ig_sub2"/>
</dbReference>
<protein>
    <recommendedName>
        <fullName evidence="11">V-set and immunoglobulin domain containing 10</fullName>
    </recommendedName>
</protein>
<dbReference type="SUPFAM" id="SSF49265">
    <property type="entry name" value="Fibronectin type III"/>
    <property type="match status" value="1"/>
</dbReference>
<keyword evidence="1 6" id="KW-0732">Signal</keyword>
<reference evidence="9" key="2">
    <citation type="submission" date="2025-08" db="UniProtKB">
        <authorList>
            <consortium name="Ensembl"/>
        </authorList>
    </citation>
    <scope>IDENTIFICATION</scope>
</reference>
<keyword evidence="4" id="KW-0393">Immunoglobulin domain</keyword>
<reference evidence="9 10" key="1">
    <citation type="submission" date="2022-01" db="EMBL/GenBank/DDBJ databases">
        <title>A chromosome-scale genome assembly of the false clownfish, Amphiprion ocellaris.</title>
        <authorList>
            <person name="Ryu T."/>
        </authorList>
    </citation>
    <scope>NUCLEOTIDE SEQUENCE [LARGE SCALE GENOMIC DNA]</scope>
</reference>
<dbReference type="InterPro" id="IPR013783">
    <property type="entry name" value="Ig-like_fold"/>
</dbReference>
<dbReference type="InterPro" id="IPR003599">
    <property type="entry name" value="Ig_sub"/>
</dbReference>
<dbReference type="GeneTree" id="ENSGT00940000167735"/>
<evidence type="ECO:0000259" key="7">
    <source>
        <dbReference type="PROSITE" id="PS50835"/>
    </source>
</evidence>
<feature type="chain" id="PRO_5043602389" description="V-set and immunoglobulin domain containing 10" evidence="6">
    <location>
        <begin position="26"/>
        <end position="639"/>
    </location>
</feature>
<proteinExistence type="predicted"/>
<dbReference type="PANTHER" id="PTHR44427">
    <property type="entry name" value="CARCINOEMBRYONIC ANTIGEN-RELATED CELL ADHESION MOLECULE 19"/>
    <property type="match status" value="1"/>
</dbReference>
<organism evidence="9 10">
    <name type="scientific">Amphiprion ocellaris</name>
    <name type="common">Clown anemonefish</name>
    <dbReference type="NCBI Taxonomy" id="80972"/>
    <lineage>
        <taxon>Eukaryota</taxon>
        <taxon>Metazoa</taxon>
        <taxon>Chordata</taxon>
        <taxon>Craniata</taxon>
        <taxon>Vertebrata</taxon>
        <taxon>Euteleostomi</taxon>
        <taxon>Actinopterygii</taxon>
        <taxon>Neopterygii</taxon>
        <taxon>Teleostei</taxon>
        <taxon>Neoteleostei</taxon>
        <taxon>Acanthomorphata</taxon>
        <taxon>Ovalentaria</taxon>
        <taxon>Pomacentridae</taxon>
        <taxon>Amphiprion</taxon>
    </lineage>
</organism>
<dbReference type="PROSITE" id="PS50835">
    <property type="entry name" value="IG_LIKE"/>
    <property type="match status" value="2"/>
</dbReference>
<keyword evidence="3" id="KW-0325">Glycoprotein</keyword>
<sequence length="639" mass="69551">MTLQEKLERVCLAIFFSLSLQGAYSQLVVTPAGPTVVNEIAGNNVTLSVSLSGASEAAVVWFMGDLPVGIWIIDSSVDPDIAENHKDVLKIEKSGSLSFVNVPLGYTSNYTVEMTKSGLGKASTTFTLKIFENFQNLTLSTQPDFAKEGTDRFTLHYSMMQGVVEQQMWFFNGREINTNSHYVVEQRSLVILGPNRSDTGQYSVHLTNPFSSTTALKNVTVRYGPDEPILEAQPAKPFYVVGDSVSLSCQAEGYPQPTVQWLFGVQILANSNKGVLNLTNVQASQGGVYTCSLLNEETNEKRQKNLTLTVYDRPVGNPMCSVKSVNNTDLQYHCGWMGGTPQAQLSFPVLNNMSTGAGHISLNVTASDNLNGKTVECMAYHPLEQNRCNITASSPVEFLPNVTAVDPDDKIEVTIRCVSEASPQAVVSWYRGSEAVTNGTTHQISNDTTQLEIRDYKVNNPLLQNYTCMCRNPLGRQRREILLQGPSISDFSVFLNPNGTTVTLTWEVPRTSVVTGFDIQMKGPGQNSTATHSGGSSDGYRTILKIPGSDRSVEISNIDPDLTYRFRVIPKAHQTVGEPSEVHRIGPALTHWGMDTGPLGMSCGSSVDSVTPHGCTGGEHPELCHVSQAVSGQTVRCLS</sequence>
<evidence type="ECO:0000259" key="8">
    <source>
        <dbReference type="PROSITE" id="PS50853"/>
    </source>
</evidence>
<evidence type="ECO:0000313" key="9">
    <source>
        <dbReference type="Ensembl" id="ENSAOCP00000061171.1"/>
    </source>
</evidence>
<feature type="domain" description="Ig-like" evidence="7">
    <location>
        <begin position="400"/>
        <end position="489"/>
    </location>
</feature>
<evidence type="ECO:0000256" key="5">
    <source>
        <dbReference type="SAM" id="MobiDB-lite"/>
    </source>
</evidence>
<evidence type="ECO:0000313" key="10">
    <source>
        <dbReference type="Proteomes" id="UP001501940"/>
    </source>
</evidence>
<dbReference type="SUPFAM" id="SSF48726">
    <property type="entry name" value="Immunoglobulin"/>
    <property type="match status" value="4"/>
</dbReference>
<evidence type="ECO:0000256" key="4">
    <source>
        <dbReference type="ARBA" id="ARBA00023319"/>
    </source>
</evidence>
<dbReference type="Pfam" id="PF00041">
    <property type="entry name" value="fn3"/>
    <property type="match status" value="1"/>
</dbReference>
<reference evidence="9" key="3">
    <citation type="submission" date="2025-09" db="UniProtKB">
        <authorList>
            <consortium name="Ensembl"/>
        </authorList>
    </citation>
    <scope>IDENTIFICATION</scope>
</reference>
<dbReference type="SMART" id="SM00408">
    <property type="entry name" value="IGc2"/>
    <property type="match status" value="2"/>
</dbReference>
<feature type="signal peptide" evidence="6">
    <location>
        <begin position="1"/>
        <end position="25"/>
    </location>
</feature>
<keyword evidence="10" id="KW-1185">Reference proteome</keyword>
<dbReference type="PROSITE" id="PS50853">
    <property type="entry name" value="FN3"/>
    <property type="match status" value="1"/>
</dbReference>
<dbReference type="Proteomes" id="UP001501940">
    <property type="component" value="Chromosome 9"/>
</dbReference>
<evidence type="ECO:0000256" key="1">
    <source>
        <dbReference type="ARBA" id="ARBA00022729"/>
    </source>
</evidence>
<name>A0AAQ5ZA00_AMPOC</name>
<dbReference type="InterPro" id="IPR013098">
    <property type="entry name" value="Ig_I-set"/>
</dbReference>
<evidence type="ECO:0000256" key="2">
    <source>
        <dbReference type="ARBA" id="ARBA00022737"/>
    </source>
</evidence>
<feature type="domain" description="Ig-like" evidence="7">
    <location>
        <begin position="228"/>
        <end position="307"/>
    </location>
</feature>
<dbReference type="AlphaFoldDB" id="A0AAQ5ZA00"/>
<dbReference type="Gene3D" id="2.60.40.10">
    <property type="entry name" value="Immunoglobulins"/>
    <property type="match status" value="5"/>
</dbReference>
<feature type="domain" description="Fibronectin type-III" evidence="8">
    <location>
        <begin position="487"/>
        <end position="593"/>
    </location>
</feature>
<dbReference type="InterPro" id="IPR050831">
    <property type="entry name" value="CEA_cell_adhesion"/>
</dbReference>
<evidence type="ECO:0000256" key="3">
    <source>
        <dbReference type="ARBA" id="ARBA00023180"/>
    </source>
</evidence>
<accession>A0AAQ5ZA00</accession>
<dbReference type="InterPro" id="IPR003961">
    <property type="entry name" value="FN3_dom"/>
</dbReference>
<dbReference type="InterPro" id="IPR036179">
    <property type="entry name" value="Ig-like_dom_sf"/>
</dbReference>